<sequence length="425" mass="47590">MPRVPSNGSVMERLREDLLRRARQEQEVELEEGHQRQPTPMSSAEESRPDLWCRFNDWRRMGRRAGQQTSDQAEDAVEVAGSPKPTARSVGFQALQTSRSALPRLAQLWSRQPPHTATQTTPRVDDRPSQAEPSGPPEALAQMPTPPEPVMRAARERTTSSEYAAAERPDSIGQPGNEEEQEARRRRREKRRRRRGLGGNPRKQKHSAGRSRRFLGCFPRVKSRQMRAYIVRCFVSGLFLVLLLTIYLSLSVSNSISMGSSLIVLILIVILATLFFCYGLIKLCLLVVRRDRAKHARALSLEENEQTAGFAIPASPIPVLLSRDEEVAGLEGEDSRPTPPAYGVWRESVRVDPNRLFWQRNADVESASTERPETRASRRPPSYSSDDGVSYVVDAIPRSTTTSSMSAVLASQSESGPSDRQRPAQ</sequence>
<keyword evidence="2" id="KW-0812">Transmembrane</keyword>
<accession>A0A9P7ZDX3</accession>
<keyword evidence="2" id="KW-1133">Transmembrane helix</keyword>
<feature type="region of interest" description="Disordered" evidence="1">
    <location>
        <begin position="362"/>
        <end position="425"/>
    </location>
</feature>
<feature type="region of interest" description="Disordered" evidence="1">
    <location>
        <begin position="23"/>
        <end position="50"/>
    </location>
</feature>
<dbReference type="GeneID" id="70290861"/>
<name>A0A9P7ZDX3_9HYPO</name>
<feature type="compositionally biased region" description="Basic and acidic residues" evidence="1">
    <location>
        <begin position="23"/>
        <end position="35"/>
    </location>
</feature>
<feature type="transmembrane region" description="Helical" evidence="2">
    <location>
        <begin position="229"/>
        <end position="250"/>
    </location>
</feature>
<feature type="compositionally biased region" description="Basic residues" evidence="1">
    <location>
        <begin position="184"/>
        <end position="209"/>
    </location>
</feature>
<protein>
    <submittedName>
        <fullName evidence="3">Uncharacterized protein</fullName>
    </submittedName>
</protein>
<organism evidence="3 4">
    <name type="scientific">Emericellopsis atlantica</name>
    <dbReference type="NCBI Taxonomy" id="2614577"/>
    <lineage>
        <taxon>Eukaryota</taxon>
        <taxon>Fungi</taxon>
        <taxon>Dikarya</taxon>
        <taxon>Ascomycota</taxon>
        <taxon>Pezizomycotina</taxon>
        <taxon>Sordariomycetes</taxon>
        <taxon>Hypocreomycetidae</taxon>
        <taxon>Hypocreales</taxon>
        <taxon>Bionectriaceae</taxon>
        <taxon>Emericellopsis</taxon>
    </lineage>
</organism>
<evidence type="ECO:0000256" key="2">
    <source>
        <dbReference type="SAM" id="Phobius"/>
    </source>
</evidence>
<evidence type="ECO:0000313" key="3">
    <source>
        <dbReference type="EMBL" id="KAG9249785.1"/>
    </source>
</evidence>
<feature type="compositionally biased region" description="Basic and acidic residues" evidence="1">
    <location>
        <begin position="153"/>
        <end position="170"/>
    </location>
</feature>
<dbReference type="OrthoDB" id="5417811at2759"/>
<dbReference type="EMBL" id="MU251291">
    <property type="protein sequence ID" value="KAG9249785.1"/>
    <property type="molecule type" value="Genomic_DNA"/>
</dbReference>
<keyword evidence="4" id="KW-1185">Reference proteome</keyword>
<feature type="transmembrane region" description="Helical" evidence="2">
    <location>
        <begin position="262"/>
        <end position="288"/>
    </location>
</feature>
<feature type="region of interest" description="Disordered" evidence="1">
    <location>
        <begin position="63"/>
        <end position="95"/>
    </location>
</feature>
<feature type="compositionally biased region" description="Polar residues" evidence="1">
    <location>
        <begin position="398"/>
        <end position="416"/>
    </location>
</feature>
<proteinExistence type="predicted"/>
<dbReference type="Proteomes" id="UP000887229">
    <property type="component" value="Unassembled WGS sequence"/>
</dbReference>
<feature type="compositionally biased region" description="Low complexity" evidence="1">
    <location>
        <begin position="382"/>
        <end position="394"/>
    </location>
</feature>
<evidence type="ECO:0000313" key="4">
    <source>
        <dbReference type="Proteomes" id="UP000887229"/>
    </source>
</evidence>
<comment type="caution">
    <text evidence="3">The sequence shown here is derived from an EMBL/GenBank/DDBJ whole genome shotgun (WGS) entry which is preliminary data.</text>
</comment>
<reference evidence="3" key="1">
    <citation type="journal article" date="2021" name="IMA Fungus">
        <title>Genomic characterization of three marine fungi, including Emericellopsis atlantica sp. nov. with signatures of a generalist lifestyle and marine biomass degradation.</title>
        <authorList>
            <person name="Hagestad O.C."/>
            <person name="Hou L."/>
            <person name="Andersen J.H."/>
            <person name="Hansen E.H."/>
            <person name="Altermark B."/>
            <person name="Li C."/>
            <person name="Kuhnert E."/>
            <person name="Cox R.J."/>
            <person name="Crous P.W."/>
            <person name="Spatafora J.W."/>
            <person name="Lail K."/>
            <person name="Amirebrahimi M."/>
            <person name="Lipzen A."/>
            <person name="Pangilinan J."/>
            <person name="Andreopoulos W."/>
            <person name="Hayes R.D."/>
            <person name="Ng V."/>
            <person name="Grigoriev I.V."/>
            <person name="Jackson S.A."/>
            <person name="Sutton T.D.S."/>
            <person name="Dobson A.D.W."/>
            <person name="Rama T."/>
        </authorList>
    </citation>
    <scope>NUCLEOTIDE SEQUENCE</scope>
    <source>
        <strain evidence="3">TS7</strain>
    </source>
</reference>
<feature type="region of interest" description="Disordered" evidence="1">
    <location>
        <begin position="109"/>
        <end position="209"/>
    </location>
</feature>
<dbReference type="AlphaFoldDB" id="A0A9P7ZDX3"/>
<gene>
    <name evidence="3" type="ORF">F5Z01DRAFT_466518</name>
</gene>
<feature type="compositionally biased region" description="Polar residues" evidence="1">
    <location>
        <begin position="109"/>
        <end position="122"/>
    </location>
</feature>
<keyword evidence="2" id="KW-0472">Membrane</keyword>
<dbReference type="RefSeq" id="XP_046113709.1">
    <property type="nucleotide sequence ID" value="XM_046259958.1"/>
</dbReference>
<evidence type="ECO:0000256" key="1">
    <source>
        <dbReference type="SAM" id="MobiDB-lite"/>
    </source>
</evidence>